<protein>
    <submittedName>
        <fullName evidence="2">YacP-like NYN domain protein</fullName>
    </submittedName>
</protein>
<evidence type="ECO:0000256" key="1">
    <source>
        <dbReference type="SAM" id="MobiDB-lite"/>
    </source>
</evidence>
<evidence type="ECO:0000313" key="3">
    <source>
        <dbReference type="Proteomes" id="UP000316714"/>
    </source>
</evidence>
<dbReference type="AlphaFoldDB" id="A0A5C5VEG6"/>
<reference evidence="2 3" key="1">
    <citation type="submission" date="2019-02" db="EMBL/GenBank/DDBJ databases">
        <title>Deep-cultivation of Planctomycetes and their phenomic and genomic characterization uncovers novel biology.</title>
        <authorList>
            <person name="Wiegand S."/>
            <person name="Jogler M."/>
            <person name="Boedeker C."/>
            <person name="Pinto D."/>
            <person name="Vollmers J."/>
            <person name="Rivas-Marin E."/>
            <person name="Kohn T."/>
            <person name="Peeters S.H."/>
            <person name="Heuer A."/>
            <person name="Rast P."/>
            <person name="Oberbeckmann S."/>
            <person name="Bunk B."/>
            <person name="Jeske O."/>
            <person name="Meyerdierks A."/>
            <person name="Storesund J.E."/>
            <person name="Kallscheuer N."/>
            <person name="Luecker S."/>
            <person name="Lage O.M."/>
            <person name="Pohl T."/>
            <person name="Merkel B.J."/>
            <person name="Hornburger P."/>
            <person name="Mueller R.-W."/>
            <person name="Bruemmer F."/>
            <person name="Labrenz M."/>
            <person name="Spormann A.M."/>
            <person name="Op Den Camp H."/>
            <person name="Overmann J."/>
            <person name="Amann R."/>
            <person name="Jetten M.S.M."/>
            <person name="Mascher T."/>
            <person name="Medema M.H."/>
            <person name="Devos D.P."/>
            <person name="Kaster A.-K."/>
            <person name="Ovreas L."/>
            <person name="Rohde M."/>
            <person name="Galperin M.Y."/>
            <person name="Jogler C."/>
        </authorList>
    </citation>
    <scope>NUCLEOTIDE SEQUENCE [LARGE SCALE GENOMIC DNA]</scope>
    <source>
        <strain evidence="2 3">KOR34</strain>
    </source>
</reference>
<dbReference type="RefSeq" id="WP_146562674.1">
    <property type="nucleotide sequence ID" value="NZ_SIHJ01000001.1"/>
</dbReference>
<dbReference type="PANTHER" id="PTHR34547:SF1">
    <property type="entry name" value="YACP-LIKE NYN DOMAIN PROTEIN"/>
    <property type="match status" value="1"/>
</dbReference>
<organism evidence="2 3">
    <name type="scientific">Posidoniimonas corsicana</name>
    <dbReference type="NCBI Taxonomy" id="1938618"/>
    <lineage>
        <taxon>Bacteria</taxon>
        <taxon>Pseudomonadati</taxon>
        <taxon>Planctomycetota</taxon>
        <taxon>Planctomycetia</taxon>
        <taxon>Pirellulales</taxon>
        <taxon>Lacipirellulaceae</taxon>
        <taxon>Posidoniimonas</taxon>
    </lineage>
</organism>
<name>A0A5C5VEG6_9BACT</name>
<dbReference type="InterPro" id="IPR010298">
    <property type="entry name" value="YacP-like"/>
</dbReference>
<sequence length="237" mass="25568">MARSPARVRLLIDGYNLLHATDVHGADALAGTLQGAREALLSFLASRLTKRERKRAVIVFDAAGAPPGLPDQYTYEGVHVLFARRYADADAMLEALIEADRAPKELLVVSGDRRVQRAARSRGAAWRDSSDWNRELLRRPAHPVSAPPVSTPEKPADIGDADYWVNEFSQPLPPDEAAPEPAPPARSGAGDPASESPASPPRGEKPDESSGNPFPPGYAEDLAAELEKPARRHPPRG</sequence>
<comment type="caution">
    <text evidence="2">The sequence shown here is derived from an EMBL/GenBank/DDBJ whole genome shotgun (WGS) entry which is preliminary data.</text>
</comment>
<evidence type="ECO:0000313" key="2">
    <source>
        <dbReference type="EMBL" id="TWT36062.1"/>
    </source>
</evidence>
<dbReference type="EMBL" id="SIHJ01000001">
    <property type="protein sequence ID" value="TWT36062.1"/>
    <property type="molecule type" value="Genomic_DNA"/>
</dbReference>
<dbReference type="OrthoDB" id="286832at2"/>
<proteinExistence type="predicted"/>
<dbReference type="PANTHER" id="PTHR34547">
    <property type="entry name" value="YACP-LIKE NYN DOMAIN PROTEIN"/>
    <property type="match status" value="1"/>
</dbReference>
<keyword evidence="3" id="KW-1185">Reference proteome</keyword>
<dbReference type="Proteomes" id="UP000316714">
    <property type="component" value="Unassembled WGS sequence"/>
</dbReference>
<accession>A0A5C5VEG6</accession>
<dbReference type="Pfam" id="PF05991">
    <property type="entry name" value="NYN_YacP"/>
    <property type="match status" value="1"/>
</dbReference>
<feature type="region of interest" description="Disordered" evidence="1">
    <location>
        <begin position="138"/>
        <end position="237"/>
    </location>
</feature>
<gene>
    <name evidence="2" type="ORF">KOR34_09610</name>
</gene>
<feature type="compositionally biased region" description="Pro residues" evidence="1">
    <location>
        <begin position="171"/>
        <end position="184"/>
    </location>
</feature>